<dbReference type="InterPro" id="IPR041661">
    <property type="entry name" value="ZN622/Rei1/Reh1_Znf-C2H2"/>
</dbReference>
<dbReference type="PANTHER" id="PTHR13267:SF3">
    <property type="entry name" value="ZINC FINGER PROTEIN 277"/>
    <property type="match status" value="1"/>
</dbReference>
<dbReference type="PROSITE" id="PS00028">
    <property type="entry name" value="ZINC_FINGER_C2H2_1"/>
    <property type="match status" value="2"/>
</dbReference>
<dbReference type="InterPro" id="IPR040048">
    <property type="entry name" value="ZNF277"/>
</dbReference>
<feature type="domain" description="C2H2-type" evidence="6">
    <location>
        <begin position="298"/>
        <end position="327"/>
    </location>
</feature>
<dbReference type="EMBL" id="MCOG01000005">
    <property type="protein sequence ID" value="ORY84523.1"/>
    <property type="molecule type" value="Genomic_DNA"/>
</dbReference>
<dbReference type="AlphaFoldDB" id="A0A1Y2FKM6"/>
<reference evidence="7 8" key="1">
    <citation type="submission" date="2016-08" db="EMBL/GenBank/DDBJ databases">
        <title>A Parts List for Fungal Cellulosomes Revealed by Comparative Genomics.</title>
        <authorList>
            <consortium name="DOE Joint Genome Institute"/>
            <person name="Haitjema C.H."/>
            <person name="Gilmore S.P."/>
            <person name="Henske J.K."/>
            <person name="Solomon K.V."/>
            <person name="De Groot R."/>
            <person name="Kuo A."/>
            <person name="Mondo S.J."/>
            <person name="Salamov A.A."/>
            <person name="Labutti K."/>
            <person name="Zhao Z."/>
            <person name="Chiniquy J."/>
            <person name="Barry K."/>
            <person name="Brewer H.M."/>
            <person name="Purvine S.O."/>
            <person name="Wright A.T."/>
            <person name="Boxma B."/>
            <person name="Van Alen T."/>
            <person name="Hackstein J.H."/>
            <person name="Baker S.E."/>
            <person name="Grigoriev I.V."/>
            <person name="O'Malley M.A."/>
        </authorList>
    </citation>
    <scope>NUCLEOTIDE SEQUENCE [LARGE SCALE GENOMIC DNA]</scope>
    <source>
        <strain evidence="7 8">G1</strain>
    </source>
</reference>
<evidence type="ECO:0000313" key="7">
    <source>
        <dbReference type="EMBL" id="ORY84523.1"/>
    </source>
</evidence>
<organism evidence="7 8">
    <name type="scientific">Neocallimastix californiae</name>
    <dbReference type="NCBI Taxonomy" id="1754190"/>
    <lineage>
        <taxon>Eukaryota</taxon>
        <taxon>Fungi</taxon>
        <taxon>Fungi incertae sedis</taxon>
        <taxon>Chytridiomycota</taxon>
        <taxon>Chytridiomycota incertae sedis</taxon>
        <taxon>Neocallimastigomycetes</taxon>
        <taxon>Neocallimastigales</taxon>
        <taxon>Neocallimastigaceae</taxon>
        <taxon>Neocallimastix</taxon>
    </lineage>
</organism>
<accession>A0A1Y2FKM6</accession>
<dbReference type="SMART" id="SM00355">
    <property type="entry name" value="ZnF_C2H2"/>
    <property type="match status" value="4"/>
</dbReference>
<dbReference type="PROSITE" id="PS50157">
    <property type="entry name" value="ZINC_FINGER_C2H2_2"/>
    <property type="match status" value="2"/>
</dbReference>
<evidence type="ECO:0000256" key="3">
    <source>
        <dbReference type="ARBA" id="ARBA00022833"/>
    </source>
</evidence>
<gene>
    <name evidence="7" type="ORF">LY90DRAFT_220511</name>
</gene>
<comment type="caution">
    <text evidence="7">The sequence shown here is derived from an EMBL/GenBank/DDBJ whole genome shotgun (WGS) entry which is preliminary data.</text>
</comment>
<dbReference type="STRING" id="1754190.A0A1Y2FKM6"/>
<feature type="domain" description="C2H2-type" evidence="6">
    <location>
        <begin position="164"/>
        <end position="188"/>
    </location>
</feature>
<dbReference type="Gene3D" id="3.30.160.60">
    <property type="entry name" value="Classic Zinc Finger"/>
    <property type="match status" value="1"/>
</dbReference>
<dbReference type="PANTHER" id="PTHR13267">
    <property type="entry name" value="ZINC FINGER PROTEIN 277"/>
    <property type="match status" value="1"/>
</dbReference>
<evidence type="ECO:0000256" key="1">
    <source>
        <dbReference type="ARBA" id="ARBA00022723"/>
    </source>
</evidence>
<sequence>MCPFKDCKQENSPFMNPVDLQEHLGLKHRINIYNIEHVVPFIEKYLNYWIDKIEKSNNKVENFGNKIKNTNIYSIPSKNYQKEDFSIRQELQREKLNEMLMIQDGERKDTNKPRKCLFCKKVVNERINYFQHMFTEHNFNIGLPDNIVNIDEFLYILQTKLNSLQCLYCEKVFKSNAVLRKHMRKKKHFKINSKNHIYDKFYIINYLEPGKNWENFVNDKYESDEEKDDEWDDWDDEVENEPTMCLFDEYVANSIEEALNHMKKEHNFDFYEIQKSYGLDFYQCIMLINYIRRQTSLLKCFSCLETFENMDDLSSHLKEKNHYTSIPSKDTENSWNDVKYMLPTYDDDPLLHGFDEFFDDLEDTEQKDISTQYVTAEKLSIDDKLKEKQMAEKNKKKQQQNNE</sequence>
<evidence type="ECO:0000259" key="6">
    <source>
        <dbReference type="PROSITE" id="PS50157"/>
    </source>
</evidence>
<evidence type="ECO:0000256" key="4">
    <source>
        <dbReference type="ARBA" id="ARBA00034119"/>
    </source>
</evidence>
<proteinExistence type="inferred from homology"/>
<keyword evidence="2 5" id="KW-0863">Zinc-finger</keyword>
<keyword evidence="1" id="KW-0479">Metal-binding</keyword>
<dbReference type="Pfam" id="PF12756">
    <property type="entry name" value="zf-C2H2_2"/>
    <property type="match status" value="2"/>
</dbReference>
<keyword evidence="8" id="KW-1185">Reference proteome</keyword>
<dbReference type="SUPFAM" id="SSF57667">
    <property type="entry name" value="beta-beta-alpha zinc fingers"/>
    <property type="match status" value="2"/>
</dbReference>
<dbReference type="InterPro" id="IPR013087">
    <property type="entry name" value="Znf_C2H2_type"/>
</dbReference>
<dbReference type="Proteomes" id="UP000193920">
    <property type="component" value="Unassembled WGS sequence"/>
</dbReference>
<name>A0A1Y2FKM6_9FUNG</name>
<evidence type="ECO:0000256" key="2">
    <source>
        <dbReference type="ARBA" id="ARBA00022771"/>
    </source>
</evidence>
<protein>
    <recommendedName>
        <fullName evidence="6">C2H2-type domain-containing protein</fullName>
    </recommendedName>
</protein>
<keyword evidence="3" id="KW-0862">Zinc</keyword>
<dbReference type="OrthoDB" id="7848332at2759"/>
<evidence type="ECO:0000313" key="8">
    <source>
        <dbReference type="Proteomes" id="UP000193920"/>
    </source>
</evidence>
<comment type="similarity">
    <text evidence="4">Belongs to the ZNF277 family.</text>
</comment>
<dbReference type="InterPro" id="IPR036236">
    <property type="entry name" value="Znf_C2H2_sf"/>
</dbReference>
<evidence type="ECO:0000256" key="5">
    <source>
        <dbReference type="PROSITE-ProRule" id="PRU00042"/>
    </source>
</evidence>
<dbReference type="GO" id="GO:0008270">
    <property type="term" value="F:zinc ion binding"/>
    <property type="evidence" value="ECO:0007669"/>
    <property type="project" value="UniProtKB-KW"/>
</dbReference>